<dbReference type="InterPro" id="IPR028098">
    <property type="entry name" value="Glyco_trans_4-like_N"/>
</dbReference>
<evidence type="ECO:0000259" key="3">
    <source>
        <dbReference type="Pfam" id="PF13439"/>
    </source>
</evidence>
<dbReference type="Gene3D" id="3.40.50.2000">
    <property type="entry name" value="Glycogen Phosphorylase B"/>
    <property type="match status" value="2"/>
</dbReference>
<dbReference type="InterPro" id="IPR001296">
    <property type="entry name" value="Glyco_trans_1"/>
</dbReference>
<dbReference type="GO" id="GO:0009103">
    <property type="term" value="P:lipopolysaccharide biosynthetic process"/>
    <property type="evidence" value="ECO:0007669"/>
    <property type="project" value="TreeGrafter"/>
</dbReference>
<feature type="domain" description="Glycosyl transferase family 1" evidence="2">
    <location>
        <begin position="178"/>
        <end position="344"/>
    </location>
</feature>
<name>A0A2X0XNI3_9BACI</name>
<dbReference type="Proteomes" id="UP000251431">
    <property type="component" value="Unassembled WGS sequence"/>
</dbReference>
<sequence>MKVCHLTSVHKYNDTRIFVKECCTLANSGFEVYLIAPDAPTGIEQGVHIVGIESENGSRLLRMIKTVKKVYQKALEVDADIYHFHDPELIKVGLKLKRKGKKVIYDVHEDVPRQILSKNWIPKRIRPSISRLFEYYEDKNAKKFDVIITATPYIKERFIKINKNSVVINNFPSLKEMNFKHSPHVEKDNICYVGGITTVRGIFEMVGMLPLVNKKLETKLKLAGPIDGKIKDELLTLKNWEYVDYKGFLNREEIKELLNSSKLGLVTLHPIINYIDALPVKMFEYMAAGIPVIASDFPLWRSIITEANCGVLVDPLDKKAIAQAVIHILLDEERAKEMGENGRKFVEQKYNWEIESVKLVEVYKEF</sequence>
<dbReference type="Pfam" id="PF13439">
    <property type="entry name" value="Glyco_transf_4"/>
    <property type="match status" value="1"/>
</dbReference>
<dbReference type="SUPFAM" id="SSF53756">
    <property type="entry name" value="UDP-Glycosyltransferase/glycogen phosphorylase"/>
    <property type="match status" value="1"/>
</dbReference>
<dbReference type="EMBL" id="UAQE01000001">
    <property type="protein sequence ID" value="SPT99436.1"/>
    <property type="molecule type" value="Genomic_DNA"/>
</dbReference>
<dbReference type="EC" id="2.4.1.345" evidence="4"/>
<dbReference type="PANTHER" id="PTHR46401:SF2">
    <property type="entry name" value="GLYCOSYLTRANSFERASE WBBK-RELATED"/>
    <property type="match status" value="1"/>
</dbReference>
<dbReference type="PANTHER" id="PTHR46401">
    <property type="entry name" value="GLYCOSYLTRANSFERASE WBBK-RELATED"/>
    <property type="match status" value="1"/>
</dbReference>
<dbReference type="GO" id="GO:0043750">
    <property type="term" value="F:phosphatidylinositol alpha-mannosyltransferase activity"/>
    <property type="evidence" value="ECO:0007669"/>
    <property type="project" value="UniProtKB-EC"/>
</dbReference>
<gene>
    <name evidence="4" type="primary">pimB</name>
    <name evidence="4" type="ORF">NCTC7582_02309</name>
</gene>
<keyword evidence="1 4" id="KW-0808">Transferase</keyword>
<dbReference type="AlphaFoldDB" id="A0A2X0XNI3"/>
<organism evidence="4 5">
    <name type="scientific">Lysinibacillus capsici</name>
    <dbReference type="NCBI Taxonomy" id="2115968"/>
    <lineage>
        <taxon>Bacteria</taxon>
        <taxon>Bacillati</taxon>
        <taxon>Bacillota</taxon>
        <taxon>Bacilli</taxon>
        <taxon>Bacillales</taxon>
        <taxon>Bacillaceae</taxon>
        <taxon>Lysinibacillus</taxon>
    </lineage>
</organism>
<accession>A0A2X0XNI3</accession>
<proteinExistence type="predicted"/>
<evidence type="ECO:0000313" key="5">
    <source>
        <dbReference type="Proteomes" id="UP000251431"/>
    </source>
</evidence>
<feature type="domain" description="Glycosyltransferase subfamily 4-like N-terminal" evidence="3">
    <location>
        <begin position="24"/>
        <end position="170"/>
    </location>
</feature>
<keyword evidence="4" id="KW-0328">Glycosyltransferase</keyword>
<evidence type="ECO:0000259" key="2">
    <source>
        <dbReference type="Pfam" id="PF00534"/>
    </source>
</evidence>
<reference evidence="4 5" key="1">
    <citation type="submission" date="2018-06" db="EMBL/GenBank/DDBJ databases">
        <authorList>
            <consortium name="Pathogen Informatics"/>
            <person name="Doyle S."/>
        </authorList>
    </citation>
    <scope>NUCLEOTIDE SEQUENCE [LARGE SCALE GENOMIC DNA]</scope>
    <source>
        <strain evidence="4 5">NCTC7582</strain>
    </source>
</reference>
<protein>
    <submittedName>
        <fullName evidence="4">Glycosyl transferase</fullName>
        <ecNumber evidence="4">2.4.1.345</ecNumber>
    </submittedName>
</protein>
<dbReference type="CDD" id="cd03794">
    <property type="entry name" value="GT4_WbuB-like"/>
    <property type="match status" value="1"/>
</dbReference>
<dbReference type="Pfam" id="PF00534">
    <property type="entry name" value="Glycos_transf_1"/>
    <property type="match status" value="1"/>
</dbReference>
<evidence type="ECO:0000313" key="4">
    <source>
        <dbReference type="EMBL" id="SPT99436.1"/>
    </source>
</evidence>
<evidence type="ECO:0000256" key="1">
    <source>
        <dbReference type="ARBA" id="ARBA00022679"/>
    </source>
</evidence>